<gene>
    <name evidence="1" type="ORF">DP065_02815</name>
</gene>
<accession>A0A2Z4NDM7</accession>
<dbReference type="RefSeq" id="WP_033178988.1">
    <property type="nucleotide sequence ID" value="NZ_CP030140.1"/>
</dbReference>
<sequence length="165" mass="20043">MHEIVIKENENRSILDKFNFIEKQMLKINKNFHLKEYLNYFKLEIYKYHKKVHYEIKTMRIVYDNFLNSYIMVEYNPFGMILFSMINNESIIINPFKPSNVLDLFDKDDKLLFNFADLSIKKVYFPKNIWNTNNESKTGLEENMFDTNQTTKNPELIEIEKIKFI</sequence>
<keyword evidence="2" id="KW-1185">Reference proteome</keyword>
<dbReference type="AlphaFoldDB" id="A0A2Z4NDM7"/>
<protein>
    <submittedName>
        <fullName evidence="1">Uncharacterized protein</fullName>
    </submittedName>
</protein>
<name>A0A2Z4NDM7_9BACT</name>
<reference evidence="2" key="1">
    <citation type="submission" date="2018-06" db="EMBL/GenBank/DDBJ databases">
        <title>Complete genome sequences of Mycoplasma anatis, M. anseris and M. cloacale type strains.</title>
        <authorList>
            <person name="Grozner D."/>
            <person name="Forro B."/>
            <person name="Sulyok K.M."/>
            <person name="Marton S."/>
            <person name="Kreizinger Z."/>
            <person name="Banyai K."/>
            <person name="Gyuranecz M."/>
        </authorList>
    </citation>
    <scope>NUCLEOTIDE SEQUENCE [LARGE SCALE GENOMIC DNA]</scope>
    <source>
        <strain evidence="2">ATCC 49234</strain>
    </source>
</reference>
<dbReference type="KEGG" id="mane:DP065_02815"/>
<proteinExistence type="predicted"/>
<dbReference type="EMBL" id="CP030140">
    <property type="protein sequence ID" value="AWX69660.1"/>
    <property type="molecule type" value="Genomic_DNA"/>
</dbReference>
<organism evidence="1 2">
    <name type="scientific">[Mycoplasma] anseris</name>
    <dbReference type="NCBI Taxonomy" id="92400"/>
    <lineage>
        <taxon>Bacteria</taxon>
        <taxon>Bacillati</taxon>
        <taxon>Mycoplasmatota</taxon>
        <taxon>Mycoplasmoidales</taxon>
        <taxon>Metamycoplasmataceae</taxon>
        <taxon>Metamycoplasma</taxon>
    </lineage>
</organism>
<evidence type="ECO:0000313" key="2">
    <source>
        <dbReference type="Proteomes" id="UP000250218"/>
    </source>
</evidence>
<dbReference type="Proteomes" id="UP000250218">
    <property type="component" value="Chromosome"/>
</dbReference>
<evidence type="ECO:0000313" key="1">
    <source>
        <dbReference type="EMBL" id="AWX69660.1"/>
    </source>
</evidence>